<feature type="region of interest" description="N-terminal hotdog fold" evidence="5">
    <location>
        <begin position="1427"/>
        <end position="1573"/>
    </location>
</feature>
<dbReference type="InterPro" id="IPR001031">
    <property type="entry name" value="Thioesterase"/>
</dbReference>
<protein>
    <submittedName>
        <fullName evidence="10">Polyketide synthase</fullName>
    </submittedName>
</protein>
<dbReference type="InterPro" id="IPR029058">
    <property type="entry name" value="AB_hydrolase_fold"/>
</dbReference>
<sequence length="2281" mass="249289">MRVLFFDGQGSASTQTPASNCSLKSPLSTLFARQANALFSTRVKSLPFDSLCALERGATRSLLSLLRDDIIQLPVAECSLLCHPLISLPSLYVAQVTRLFEELESILKAGFDPTSVVGYSSGLLPALLVATSFPSSLDELHATPANEILLLQNAIALFEVAISIGIESQIAKGEMLSASGIAIDDPTRESEWSAVIFGETRDMLEEKLDTWNSQAQDALFQVYITAQTTATCHTISSFPSSLKGFLSFLNHPTRQNTSSGSASPFTEVITSSPSLSRKSSVISFQTSTTSPCLSPIPRRLHLCDSSIVPTSVNPLNTPRNNYPTSTPNSPSPTQQMYPAAIKKLKVFSLFHTKASSLRGARDRVLTNIFSPQSEDPLTPTASSYTYNKFQFNTSTGTHTNPNETLKSLRLRSVFPLYDMGNGSILSLDLQGRKLIERIVDLILLERVEFALVLDKIAKDAEKSGGLEIVNIGPSTGLARTSLRVLKDCSISSSLTLTDLSVPSKCGNEVPPPLKCQEPIAIVGMAVNFPGACNAKELWHILEQGINTVTEIPESRFSVSSFTSQDDDSSSEKYLKTRFGCFLPEGLHSGFDNTFFRISPREARALDPQMRLLMRVGLQAVESAGLVVKEFSTGSEELSEGQVCSEDIGCFVGVATNDYVLNSRNEIGVHYATGTLPAFLAGRLAYALHLSGPSVVTNTACSSSLVAIHQACRALLMGDCKAALAGGVNVITSPEMYSGLDRAHFLSSTGNCKPWDVSADGYCRAEGSGMFVLKRLSDALASSDNILGVIRGSEINQSAAAVSITRPHGPTQEKLFESLINKASIHPEDITLVEAHGTGTQAGDPEELKSIRKVLSPNGGTGRDISSQLTVTSIKANIGHTEAASGAASLAKVLLMLQHRSIPSQIGLVSLNPSIEDLANDFTRINTSGSCIGWTPSCSNRRIALINNFGAAGSNAAILVEEAPAYSKASRELEKGSKDHVLIAISAEKEEALLRLRDSYIDAITESSFVNFGYTATSRRKVRPWRMVVSSDSVDGVKKALANARPTRVPSISEPEEKIVFVFSGQGAQHIGMGRQLYVVSSRFREFVDSCHEKLVDWGYPGVLPIVNSEACSELERDSELVAFQCAVFVIECALCNLFTNWGLNPSAVVGHSLGEYAALVAADVVTLDTGLRLVARRALLMSTRCQKATSGMLAIRLQAQTIRDVISRVRGCSELKIACYNGTKDIVVGGPITQLSILKVHLERSGTKCISVDVPFAYHTDAMEPILADFENYAKKFTFKAPKIPIVSNVLGCLIQPGDDNIFSPEYLAKHCRLPVRFDEGIGHLAAEMERVGAFIELGPHPTTTPMLTHVAASTGAVLVHSLNKKTTARASIFSSLSQIYPLRKDVKWGNVYRDLYPAAICIDIPSYPLSENHYWIPYVGNSQIPHGIAQEKKLLERFSFLESWTQKPSSQDGNISEFETPIEKLSDYISGHRVVSFPLCPASVYYELAMSAAVCTLEFMEEDYSDLLTLSELQFSHPLVLDTTRPLVIRTTINLHPRGGKYAGTFSVSSILNGREQHQHCTGFFQRRQKDIIYSKLQLHSESVERSKHALLNPVNGIFPETLRTRTIYDIIFSRVVKYSKLYQVINSMTLDETNGKGFAIIRLPSEQLNKNYVSQPVFIDSLIHAAGFLINSRARDGEAFICNQVDSSKVVHDVDYSKMFEVYCSTVSTGDNLVLADAWAVEISEKRRVIAHLKRMRFSRLRVNSLQKLLSSPTETVERKLTSSYFKPSLNQKISTTATPAKLGSPFRPSHRSGTPSSASSITVVNGIYDIAAEVINLLAVVCGISENDISLSSDIVDLGVDSLIWIELSRQLKSLIPGLSLGMCELMSSRTVNELVHKISKLDPCTIFGDSDKTLSDLSPPVKLAMKPTNFTISRSKTSLNNEANTSHKAKEIFGNILNIPSCELHDGDTLDSLGLDSLGSIEAMNEIQQQFHISLPCDFFRNHRSINAVQRYITNSLDSGSLSRYSSSSTLNITDSPVHVGTERSLFPIQDSVQDSRPLFLVHDGSGLSNCYSRLGCVDRPLWGINNPKLFSEDFWAGGIAEMAENYIKQMKPVLNEKGCILGGWSFGGVVAFHMACELIRAGIKVSGVVLIDSPSPFSHEILSDELINSVIHEKSHSNVNSQQTNLSQLARKQMSYATQALVDYDPLCFSSNTSVYPNVVMLRCEDSFISDCSPKNTFLEDRDEPEVITRDWEKLIGKKVPILDIPGHHFEPFSPKNVSAVTRQLKRALEILDASS</sequence>
<dbReference type="PROSITE" id="PS52004">
    <property type="entry name" value="KS3_2"/>
    <property type="match status" value="1"/>
</dbReference>
<dbReference type="PANTHER" id="PTHR43775:SF37">
    <property type="entry name" value="SI:DKEY-61P9.11"/>
    <property type="match status" value="1"/>
</dbReference>
<name>A0A286UAZ2_9AGAM</name>
<dbReference type="InterPro" id="IPR020841">
    <property type="entry name" value="PKS_Beta-ketoAc_synthase_dom"/>
</dbReference>
<organism evidence="10 11">
    <name type="scientific">Pyrrhoderma noxium</name>
    <dbReference type="NCBI Taxonomy" id="2282107"/>
    <lineage>
        <taxon>Eukaryota</taxon>
        <taxon>Fungi</taxon>
        <taxon>Dikarya</taxon>
        <taxon>Basidiomycota</taxon>
        <taxon>Agaricomycotina</taxon>
        <taxon>Agaricomycetes</taxon>
        <taxon>Hymenochaetales</taxon>
        <taxon>Hymenochaetaceae</taxon>
        <taxon>Pyrrhoderma</taxon>
    </lineage>
</organism>
<evidence type="ECO:0000256" key="6">
    <source>
        <dbReference type="SAM" id="MobiDB-lite"/>
    </source>
</evidence>
<evidence type="ECO:0000259" key="9">
    <source>
        <dbReference type="PROSITE" id="PS52019"/>
    </source>
</evidence>
<dbReference type="InParanoid" id="A0A286UAZ2"/>
<dbReference type="Proteomes" id="UP000217199">
    <property type="component" value="Unassembled WGS sequence"/>
</dbReference>
<dbReference type="GO" id="GO:0006633">
    <property type="term" value="P:fatty acid biosynthetic process"/>
    <property type="evidence" value="ECO:0007669"/>
    <property type="project" value="InterPro"/>
</dbReference>
<dbReference type="InterPro" id="IPR036736">
    <property type="entry name" value="ACP-like_sf"/>
</dbReference>
<evidence type="ECO:0000256" key="5">
    <source>
        <dbReference type="PROSITE-ProRule" id="PRU01363"/>
    </source>
</evidence>
<evidence type="ECO:0000256" key="4">
    <source>
        <dbReference type="ARBA" id="ARBA00023026"/>
    </source>
</evidence>
<dbReference type="InterPro" id="IPR018201">
    <property type="entry name" value="Ketoacyl_synth_AS"/>
</dbReference>
<dbReference type="SMART" id="SM00825">
    <property type="entry name" value="PKS_KS"/>
    <property type="match status" value="1"/>
</dbReference>
<dbReference type="PROSITE" id="PS00606">
    <property type="entry name" value="KS3_1"/>
    <property type="match status" value="1"/>
</dbReference>
<dbReference type="CDD" id="cd00833">
    <property type="entry name" value="PKS"/>
    <property type="match status" value="1"/>
</dbReference>
<keyword evidence="1" id="KW-0596">Phosphopantetheine</keyword>
<dbReference type="Pfam" id="PF02801">
    <property type="entry name" value="Ketoacyl-synt_C"/>
    <property type="match status" value="1"/>
</dbReference>
<keyword evidence="11" id="KW-1185">Reference proteome</keyword>
<dbReference type="STRING" id="2282107.A0A286UAZ2"/>
<dbReference type="GO" id="GO:0004315">
    <property type="term" value="F:3-oxoacyl-[acyl-carrier-protein] synthase activity"/>
    <property type="evidence" value="ECO:0007669"/>
    <property type="project" value="InterPro"/>
</dbReference>
<dbReference type="GO" id="GO:0044550">
    <property type="term" value="P:secondary metabolite biosynthetic process"/>
    <property type="evidence" value="ECO:0007669"/>
    <property type="project" value="TreeGrafter"/>
</dbReference>
<dbReference type="PROSITE" id="PS50075">
    <property type="entry name" value="CARRIER"/>
    <property type="match status" value="2"/>
</dbReference>
<dbReference type="InterPro" id="IPR049900">
    <property type="entry name" value="PKS_mFAS_DH"/>
</dbReference>
<dbReference type="InterPro" id="IPR009081">
    <property type="entry name" value="PP-bd_ACP"/>
</dbReference>
<dbReference type="InterPro" id="IPR014043">
    <property type="entry name" value="Acyl_transferase_dom"/>
</dbReference>
<dbReference type="InterPro" id="IPR001227">
    <property type="entry name" value="Ac_transferase_dom_sf"/>
</dbReference>
<dbReference type="Gene3D" id="3.30.70.3290">
    <property type="match status" value="1"/>
</dbReference>
<dbReference type="SUPFAM" id="SSF53901">
    <property type="entry name" value="Thiolase-like"/>
    <property type="match status" value="1"/>
</dbReference>
<dbReference type="SUPFAM" id="SSF55048">
    <property type="entry name" value="Probable ACP-binding domain of malonyl-CoA ACP transacylase"/>
    <property type="match status" value="1"/>
</dbReference>
<evidence type="ECO:0000313" key="11">
    <source>
        <dbReference type="Proteomes" id="UP000217199"/>
    </source>
</evidence>
<feature type="domain" description="Carrier" evidence="7">
    <location>
        <begin position="1924"/>
        <end position="2001"/>
    </location>
</feature>
<feature type="compositionally biased region" description="Low complexity" evidence="6">
    <location>
        <begin position="316"/>
        <end position="333"/>
    </location>
</feature>
<feature type="active site" description="Proton acceptor; for dehydratase activity" evidence="5">
    <location>
        <position position="1473"/>
    </location>
</feature>
<dbReference type="EMBL" id="NBII01000008">
    <property type="protein sequence ID" value="PAV16738.1"/>
    <property type="molecule type" value="Genomic_DNA"/>
</dbReference>
<keyword evidence="2" id="KW-0597">Phosphoprotein</keyword>
<dbReference type="InterPro" id="IPR016036">
    <property type="entry name" value="Malonyl_transacylase_ACP-bd"/>
</dbReference>
<dbReference type="Gene3D" id="3.40.50.1820">
    <property type="entry name" value="alpha/beta hydrolase"/>
    <property type="match status" value="1"/>
</dbReference>
<dbReference type="Pfam" id="PF00698">
    <property type="entry name" value="Acyl_transf_1"/>
    <property type="match status" value="1"/>
</dbReference>
<dbReference type="Pfam" id="PF00550">
    <property type="entry name" value="PP-binding"/>
    <property type="match status" value="2"/>
</dbReference>
<proteinExistence type="predicted"/>
<dbReference type="InterPro" id="IPR032088">
    <property type="entry name" value="SAT"/>
</dbReference>
<feature type="region of interest" description="C-terminal hotdog fold" evidence="5">
    <location>
        <begin position="1597"/>
        <end position="1749"/>
    </location>
</feature>
<evidence type="ECO:0000256" key="2">
    <source>
        <dbReference type="ARBA" id="ARBA00022553"/>
    </source>
</evidence>
<dbReference type="PANTHER" id="PTHR43775">
    <property type="entry name" value="FATTY ACID SYNTHASE"/>
    <property type="match status" value="1"/>
</dbReference>
<dbReference type="InterPro" id="IPR016035">
    <property type="entry name" value="Acyl_Trfase/lysoPLipase"/>
</dbReference>
<feature type="domain" description="Ketosynthase family 3 (KS3)" evidence="8">
    <location>
        <begin position="516"/>
        <end position="961"/>
    </location>
</feature>
<dbReference type="InterPro" id="IPR014031">
    <property type="entry name" value="Ketoacyl_synth_C"/>
</dbReference>
<dbReference type="SMART" id="SM00827">
    <property type="entry name" value="PKS_AT"/>
    <property type="match status" value="1"/>
</dbReference>
<dbReference type="Gene3D" id="3.40.47.10">
    <property type="match status" value="1"/>
</dbReference>
<evidence type="ECO:0000259" key="7">
    <source>
        <dbReference type="PROSITE" id="PS50075"/>
    </source>
</evidence>
<dbReference type="SUPFAM" id="SSF52151">
    <property type="entry name" value="FabD/lysophospholipase-like"/>
    <property type="match status" value="1"/>
</dbReference>
<dbReference type="PROSITE" id="PS52019">
    <property type="entry name" value="PKS_MFAS_DH"/>
    <property type="match status" value="1"/>
</dbReference>
<comment type="caution">
    <text evidence="10">The sequence shown here is derived from an EMBL/GenBank/DDBJ whole genome shotgun (WGS) entry which is preliminary data.</text>
</comment>
<dbReference type="InterPro" id="IPR042104">
    <property type="entry name" value="PKS_dehydratase_sf"/>
</dbReference>
<feature type="region of interest" description="Disordered" evidence="6">
    <location>
        <begin position="314"/>
        <end position="333"/>
    </location>
</feature>
<dbReference type="Gene3D" id="3.30.70.250">
    <property type="entry name" value="Malonyl-CoA ACP transacylase, ACP-binding"/>
    <property type="match status" value="1"/>
</dbReference>
<evidence type="ECO:0000313" key="10">
    <source>
        <dbReference type="EMBL" id="PAV16738.1"/>
    </source>
</evidence>
<dbReference type="GO" id="GO:0004312">
    <property type="term" value="F:fatty acid synthase activity"/>
    <property type="evidence" value="ECO:0007669"/>
    <property type="project" value="TreeGrafter"/>
</dbReference>
<feature type="domain" description="Carrier" evidence="7">
    <location>
        <begin position="1811"/>
        <end position="1886"/>
    </location>
</feature>
<dbReference type="InterPro" id="IPR016039">
    <property type="entry name" value="Thiolase-like"/>
</dbReference>
<dbReference type="Pfam" id="PF16073">
    <property type="entry name" value="SAT"/>
    <property type="match status" value="1"/>
</dbReference>
<dbReference type="Gene3D" id="3.10.129.110">
    <property type="entry name" value="Polyketide synthase dehydratase"/>
    <property type="match status" value="1"/>
</dbReference>
<dbReference type="Pfam" id="PF00975">
    <property type="entry name" value="Thioesterase"/>
    <property type="match status" value="1"/>
</dbReference>
<dbReference type="NCBIfam" id="TIGR04532">
    <property type="entry name" value="PT_fungal_PKS"/>
    <property type="match status" value="1"/>
</dbReference>
<dbReference type="Pfam" id="PF00109">
    <property type="entry name" value="ketoacyl-synt"/>
    <property type="match status" value="1"/>
</dbReference>
<dbReference type="OrthoDB" id="329835at2759"/>
<reference evidence="10 11" key="1">
    <citation type="journal article" date="2017" name="Mol. Ecol.">
        <title>Comparative and population genomic landscape of Phellinus noxius: A hypervariable fungus causing root rot in trees.</title>
        <authorList>
            <person name="Chung C.L."/>
            <person name="Lee T.J."/>
            <person name="Akiba M."/>
            <person name="Lee H.H."/>
            <person name="Kuo T.H."/>
            <person name="Liu D."/>
            <person name="Ke H.M."/>
            <person name="Yokoi T."/>
            <person name="Roa M.B."/>
            <person name="Lu M.J."/>
            <person name="Chang Y.Y."/>
            <person name="Ann P.J."/>
            <person name="Tsai J.N."/>
            <person name="Chen C.Y."/>
            <person name="Tzean S.S."/>
            <person name="Ota Y."/>
            <person name="Hattori T."/>
            <person name="Sahashi N."/>
            <person name="Liou R.F."/>
            <person name="Kikuchi T."/>
            <person name="Tsai I.J."/>
        </authorList>
    </citation>
    <scope>NUCLEOTIDE SEQUENCE [LARGE SCALE GENOMIC DNA]</scope>
    <source>
        <strain evidence="10 11">FFPRI411160</strain>
    </source>
</reference>
<dbReference type="Gene3D" id="3.40.366.10">
    <property type="entry name" value="Malonyl-Coenzyme A Acyl Carrier Protein, domain 2"/>
    <property type="match status" value="2"/>
</dbReference>
<evidence type="ECO:0000256" key="3">
    <source>
        <dbReference type="ARBA" id="ARBA00022679"/>
    </source>
</evidence>
<dbReference type="InterPro" id="IPR030918">
    <property type="entry name" value="PT_fungal_PKS"/>
</dbReference>
<dbReference type="SUPFAM" id="SSF47336">
    <property type="entry name" value="ACP-like"/>
    <property type="match status" value="2"/>
</dbReference>
<evidence type="ECO:0000256" key="1">
    <source>
        <dbReference type="ARBA" id="ARBA00022450"/>
    </source>
</evidence>
<evidence type="ECO:0000259" key="8">
    <source>
        <dbReference type="PROSITE" id="PS52004"/>
    </source>
</evidence>
<keyword evidence="4" id="KW-0843">Virulence</keyword>
<keyword evidence="3" id="KW-0808">Transferase</keyword>
<dbReference type="InterPro" id="IPR050091">
    <property type="entry name" value="PKS_NRPS_Biosynth_Enz"/>
</dbReference>
<accession>A0A286UAZ2</accession>
<gene>
    <name evidence="10" type="ORF">PNOK_0835800</name>
</gene>
<dbReference type="Gene3D" id="1.10.1200.10">
    <property type="entry name" value="ACP-like"/>
    <property type="match status" value="2"/>
</dbReference>
<feature type="active site" description="Proton donor; for dehydratase activity" evidence="5">
    <location>
        <position position="1662"/>
    </location>
</feature>
<dbReference type="InterPro" id="IPR014030">
    <property type="entry name" value="Ketoacyl_synth_N"/>
</dbReference>
<dbReference type="SUPFAM" id="SSF53474">
    <property type="entry name" value="alpha/beta-Hydrolases"/>
    <property type="match status" value="1"/>
</dbReference>
<feature type="region of interest" description="Disordered" evidence="6">
    <location>
        <begin position="1781"/>
        <end position="1801"/>
    </location>
</feature>
<feature type="domain" description="PKS/mFAS DH" evidence="9">
    <location>
        <begin position="1427"/>
        <end position="1749"/>
    </location>
</feature>